<protein>
    <recommendedName>
        <fullName evidence="2">UPF0178 protein IAG03_04970</fullName>
    </recommendedName>
</protein>
<evidence type="ECO:0000313" key="3">
    <source>
        <dbReference type="EMBL" id="MBC8533367.1"/>
    </source>
</evidence>
<dbReference type="EMBL" id="JACRSN010000005">
    <property type="protein sequence ID" value="MBC8533367.1"/>
    <property type="molecule type" value="Genomic_DNA"/>
</dbReference>
<reference evidence="3" key="1">
    <citation type="submission" date="2020-08" db="EMBL/GenBank/DDBJ databases">
        <title>Genome public.</title>
        <authorList>
            <person name="Liu C."/>
            <person name="Sun Q."/>
        </authorList>
    </citation>
    <scope>NUCLEOTIDE SEQUENCE</scope>
    <source>
        <strain evidence="3">NSJ-40</strain>
    </source>
</reference>
<proteinExistence type="inferred from homology"/>
<dbReference type="NCBIfam" id="NF001095">
    <property type="entry name" value="PRK00124.1"/>
    <property type="match status" value="1"/>
</dbReference>
<dbReference type="AlphaFoldDB" id="A0A926D8N5"/>
<accession>A0A926D8N5</accession>
<evidence type="ECO:0000256" key="1">
    <source>
        <dbReference type="ARBA" id="ARBA00008522"/>
    </source>
</evidence>
<name>A0A926D8N5_9FIRM</name>
<comment type="similarity">
    <text evidence="1 2">Belongs to the UPF0178 family.</text>
</comment>
<dbReference type="Proteomes" id="UP000651482">
    <property type="component" value="Unassembled WGS sequence"/>
</dbReference>
<dbReference type="InterPro" id="IPR003791">
    <property type="entry name" value="UPF0178"/>
</dbReference>
<evidence type="ECO:0000256" key="2">
    <source>
        <dbReference type="HAMAP-Rule" id="MF_00489"/>
    </source>
</evidence>
<dbReference type="HAMAP" id="MF_00489">
    <property type="entry name" value="UPF0178"/>
    <property type="match status" value="1"/>
</dbReference>
<keyword evidence="4" id="KW-1185">Reference proteome</keyword>
<dbReference type="PANTHER" id="PTHR35146:SF1">
    <property type="entry name" value="UPF0178 PROTEIN YAII"/>
    <property type="match status" value="1"/>
</dbReference>
<dbReference type="PANTHER" id="PTHR35146">
    <property type="entry name" value="UPF0178 PROTEIN YAII"/>
    <property type="match status" value="1"/>
</dbReference>
<sequence>MQLLIDADGCPVVDLAITEAVRLQIPCTLVCDTAHQFDRPGVRTIVVSKGADSADFMLVNLVHRGDLVVTQDYGLAAMCLARGAFVINQDGMRYDDQNIDALLLARHTAKKIRMSGGRLKGPKKRTPEQNVRFREALVRMLSETKRTP</sequence>
<dbReference type="RefSeq" id="WP_249318719.1">
    <property type="nucleotide sequence ID" value="NZ_JACRSN010000005.1"/>
</dbReference>
<comment type="caution">
    <text evidence="3">The sequence shown here is derived from an EMBL/GenBank/DDBJ whole genome shotgun (WGS) entry which is preliminary data.</text>
</comment>
<gene>
    <name evidence="3" type="ORF">IAG03_04970</name>
</gene>
<organism evidence="3 4">
    <name type="scientific">Yeguia hominis</name>
    <dbReference type="NCBI Taxonomy" id="2763662"/>
    <lineage>
        <taxon>Bacteria</taxon>
        <taxon>Bacillati</taxon>
        <taxon>Bacillota</taxon>
        <taxon>Clostridia</taxon>
        <taxon>Eubacteriales</taxon>
        <taxon>Yeguiaceae</taxon>
        <taxon>Yeguia</taxon>
    </lineage>
</organism>
<evidence type="ECO:0000313" key="4">
    <source>
        <dbReference type="Proteomes" id="UP000651482"/>
    </source>
</evidence>
<dbReference type="Pfam" id="PF02639">
    <property type="entry name" value="DUF188"/>
    <property type="match status" value="1"/>
</dbReference>